<dbReference type="PIRSF" id="PIRSF006909">
    <property type="entry name" value="UCP006909"/>
    <property type="match status" value="1"/>
</dbReference>
<evidence type="ECO:0000313" key="3">
    <source>
        <dbReference type="Proteomes" id="UP000593758"/>
    </source>
</evidence>
<dbReference type="AlphaFoldDB" id="A0A7M1SUN8"/>
<dbReference type="InterPro" id="IPR014447">
    <property type="entry name" value="VapB-like_prob"/>
</dbReference>
<protein>
    <submittedName>
        <fullName evidence="2">Type II toxin-antitoxin system VapB family antitoxin</fullName>
    </submittedName>
</protein>
<evidence type="ECO:0000256" key="1">
    <source>
        <dbReference type="SAM" id="MobiDB-lite"/>
    </source>
</evidence>
<dbReference type="EMBL" id="CP063169">
    <property type="protein sequence ID" value="QOR71300.1"/>
    <property type="molecule type" value="Genomic_DNA"/>
</dbReference>
<dbReference type="KEGG" id="halt:IM660_03065"/>
<reference evidence="2 3" key="1">
    <citation type="submission" date="2020-10" db="EMBL/GenBank/DDBJ databases">
        <title>Haloactinobacterium sp. RN3S43, a bacterium isolated from saline soil.</title>
        <authorList>
            <person name="Sun J.-Q."/>
        </authorList>
    </citation>
    <scope>NUCLEOTIDE SEQUENCE [LARGE SCALE GENOMIC DNA]</scope>
    <source>
        <strain evidence="2 3">RN3S43</strain>
    </source>
</reference>
<feature type="region of interest" description="Disordered" evidence="1">
    <location>
        <begin position="1"/>
        <end position="25"/>
    </location>
</feature>
<sequence>MIFKSVGDDRPYPDHGHHSPKDWATIPPRQVHLDELVTTKATLDLHSLLAEDSTFYGDLFAHVVQWRGVLYLEDGLHRALRTALQQRNVLHARVLEL</sequence>
<gene>
    <name evidence="2" type="ORF">IM660_03065</name>
</gene>
<name>A0A7M1SUN8_9MICO</name>
<keyword evidence="3" id="KW-1185">Reference proteome</keyword>
<dbReference type="Pfam" id="PF23719">
    <property type="entry name" value="VapB"/>
    <property type="match status" value="1"/>
</dbReference>
<evidence type="ECO:0000313" key="2">
    <source>
        <dbReference type="EMBL" id="QOR71300.1"/>
    </source>
</evidence>
<dbReference type="Proteomes" id="UP000593758">
    <property type="component" value="Chromosome"/>
</dbReference>
<feature type="compositionally biased region" description="Basic and acidic residues" evidence="1">
    <location>
        <begin position="1"/>
        <end position="21"/>
    </location>
</feature>
<dbReference type="RefSeq" id="WP_193497964.1">
    <property type="nucleotide sequence ID" value="NZ_CP063169.1"/>
</dbReference>
<accession>A0A7M1SUN8</accession>
<proteinExistence type="predicted"/>
<organism evidence="2 3">
    <name type="scientific">Ruania alkalisoli</name>
    <dbReference type="NCBI Taxonomy" id="2779775"/>
    <lineage>
        <taxon>Bacteria</taxon>
        <taxon>Bacillati</taxon>
        <taxon>Actinomycetota</taxon>
        <taxon>Actinomycetes</taxon>
        <taxon>Micrococcales</taxon>
        <taxon>Ruaniaceae</taxon>
        <taxon>Ruania</taxon>
    </lineage>
</organism>